<evidence type="ECO:0000313" key="1">
    <source>
        <dbReference type="EMBL" id="KKM73752.1"/>
    </source>
</evidence>
<organism evidence="1">
    <name type="scientific">marine sediment metagenome</name>
    <dbReference type="NCBI Taxonomy" id="412755"/>
    <lineage>
        <taxon>unclassified sequences</taxon>
        <taxon>metagenomes</taxon>
        <taxon>ecological metagenomes</taxon>
    </lineage>
</organism>
<comment type="caution">
    <text evidence="1">The sequence shown here is derived from an EMBL/GenBank/DDBJ whole genome shotgun (WGS) entry which is preliminary data.</text>
</comment>
<proteinExistence type="predicted"/>
<dbReference type="EMBL" id="LAZR01009251">
    <property type="protein sequence ID" value="KKM73752.1"/>
    <property type="molecule type" value="Genomic_DNA"/>
</dbReference>
<gene>
    <name evidence="1" type="ORF">LCGC14_1407320</name>
</gene>
<protein>
    <submittedName>
        <fullName evidence="1">Uncharacterized protein</fullName>
    </submittedName>
</protein>
<accession>A0A0F9MWX7</accession>
<reference evidence="1" key="1">
    <citation type="journal article" date="2015" name="Nature">
        <title>Complex archaea that bridge the gap between prokaryotes and eukaryotes.</title>
        <authorList>
            <person name="Spang A."/>
            <person name="Saw J.H."/>
            <person name="Jorgensen S.L."/>
            <person name="Zaremba-Niedzwiedzka K."/>
            <person name="Martijn J."/>
            <person name="Lind A.E."/>
            <person name="van Eijk R."/>
            <person name="Schleper C."/>
            <person name="Guy L."/>
            <person name="Ettema T.J."/>
        </authorList>
    </citation>
    <scope>NUCLEOTIDE SEQUENCE</scope>
</reference>
<name>A0A0F9MWX7_9ZZZZ</name>
<dbReference type="AlphaFoldDB" id="A0A0F9MWX7"/>
<sequence length="62" mass="6998">MKLIIEFENTEDNINAVQEFFNTMHNEFTTIDVDALSTNGWAEGMTGMQLANATIKIQNEDS</sequence>